<dbReference type="InterPro" id="IPR014856">
    <property type="entry name" value="RNA_free_RNase_P"/>
</dbReference>
<protein>
    <submittedName>
        <fullName evidence="5">RNA ligase partner protein</fullName>
    </submittedName>
</protein>
<evidence type="ECO:0000256" key="2">
    <source>
        <dbReference type="ARBA" id="ARBA00022722"/>
    </source>
</evidence>
<dbReference type="Pfam" id="PF08745">
    <property type="entry name" value="PIN_5"/>
    <property type="match status" value="1"/>
</dbReference>
<accession>A0A2M7M0J3</accession>
<name>A0A2M7M0J3_9BACT</name>
<keyword evidence="2" id="KW-0540">Nuclease</keyword>
<dbReference type="AlphaFoldDB" id="A0A2M7M0J3"/>
<comment type="caution">
    <text evidence="5">The sequence shown here is derived from an EMBL/GenBank/DDBJ whole genome shotgun (WGS) entry which is preliminary data.</text>
</comment>
<dbReference type="PANTHER" id="PTHR41173">
    <property type="entry name" value="UPF0278 PROTEIN TK1425"/>
    <property type="match status" value="1"/>
</dbReference>
<proteinExistence type="predicted"/>
<dbReference type="GO" id="GO:0016787">
    <property type="term" value="F:hydrolase activity"/>
    <property type="evidence" value="ECO:0007669"/>
    <property type="project" value="UniProtKB-KW"/>
</dbReference>
<gene>
    <name evidence="5" type="ORF">COZ39_01595</name>
</gene>
<keyword evidence="1" id="KW-0819">tRNA processing</keyword>
<dbReference type="GO" id="GO:0008033">
    <property type="term" value="P:tRNA processing"/>
    <property type="evidence" value="ECO:0007669"/>
    <property type="project" value="UniProtKB-KW"/>
</dbReference>
<keyword evidence="5" id="KW-0436">Ligase</keyword>
<reference evidence="6" key="1">
    <citation type="submission" date="2017-09" db="EMBL/GenBank/DDBJ databases">
        <title>Depth-based differentiation of microbial function through sediment-hosted aquifers and enrichment of novel symbionts in the deep terrestrial subsurface.</title>
        <authorList>
            <person name="Probst A.J."/>
            <person name="Ladd B."/>
            <person name="Jarett J.K."/>
            <person name="Geller-Mcgrath D.E."/>
            <person name="Sieber C.M.K."/>
            <person name="Emerson J.B."/>
            <person name="Anantharaman K."/>
            <person name="Thomas B.C."/>
            <person name="Malmstrom R."/>
            <person name="Stieglmeier M."/>
            <person name="Klingl A."/>
            <person name="Woyke T."/>
            <person name="Ryan C.M."/>
            <person name="Banfield J.F."/>
        </authorList>
    </citation>
    <scope>NUCLEOTIDE SEQUENCE [LARGE SCALE GENOMIC DNA]</scope>
</reference>
<dbReference type="GO" id="GO:0004519">
    <property type="term" value="F:endonuclease activity"/>
    <property type="evidence" value="ECO:0007669"/>
    <property type="project" value="UniProtKB-KW"/>
</dbReference>
<sequence length="214" mass="24654">MQILRYNIRMDKYILDTNLFFNMGSGLNMGRDTETVVKNITQLIKKNKTIGSVIFFMPPCIIDEFLSFFENKNQSFINDFLSQITIKSPDYHKININGTIFYDLIEDVRNRNYRGLTISEEEISSAGELMMGKQKTDKRGFQTTIGPVIKKFRERYRQATRLGFLDSVADLDLIMLAKEQDGFLVSSDEGVLKWGRRFGVKETPASIFASKLNN</sequence>
<dbReference type="CDD" id="cd18691">
    <property type="entry name" value="PIN_VapC-like"/>
    <property type="match status" value="1"/>
</dbReference>
<evidence type="ECO:0000256" key="3">
    <source>
        <dbReference type="ARBA" id="ARBA00022759"/>
    </source>
</evidence>
<evidence type="ECO:0000256" key="1">
    <source>
        <dbReference type="ARBA" id="ARBA00022694"/>
    </source>
</evidence>
<evidence type="ECO:0000313" key="6">
    <source>
        <dbReference type="Proteomes" id="UP000229708"/>
    </source>
</evidence>
<dbReference type="NCBIfam" id="TIGR03875">
    <property type="entry name" value="RNA_lig_partner"/>
    <property type="match status" value="1"/>
</dbReference>
<evidence type="ECO:0000313" key="5">
    <source>
        <dbReference type="EMBL" id="PIX73827.1"/>
    </source>
</evidence>
<dbReference type="EMBL" id="PFJI01000068">
    <property type="protein sequence ID" value="PIX73827.1"/>
    <property type="molecule type" value="Genomic_DNA"/>
</dbReference>
<keyword evidence="4" id="KW-0378">Hydrolase</keyword>
<organism evidence="5 6">
    <name type="scientific">Candidatus Roizmanbacteria bacterium CG_4_10_14_3_um_filter_33_21</name>
    <dbReference type="NCBI Taxonomy" id="1974830"/>
    <lineage>
        <taxon>Bacteria</taxon>
        <taxon>Candidatus Roizmaniibacteriota</taxon>
    </lineage>
</organism>
<dbReference type="GO" id="GO:0016874">
    <property type="term" value="F:ligase activity"/>
    <property type="evidence" value="ECO:0007669"/>
    <property type="project" value="UniProtKB-KW"/>
</dbReference>
<dbReference type="PANTHER" id="PTHR41173:SF1">
    <property type="entry name" value="RNA-FREE RIBONUCLEASE P"/>
    <property type="match status" value="1"/>
</dbReference>
<keyword evidence="3" id="KW-0255">Endonuclease</keyword>
<dbReference type="Proteomes" id="UP000229708">
    <property type="component" value="Unassembled WGS sequence"/>
</dbReference>
<evidence type="ECO:0000256" key="4">
    <source>
        <dbReference type="ARBA" id="ARBA00022801"/>
    </source>
</evidence>